<dbReference type="Pfam" id="PF05685">
    <property type="entry name" value="Uma2"/>
    <property type="match status" value="1"/>
</dbReference>
<name>A0ABM8A243_STRNI</name>
<reference evidence="2" key="1">
    <citation type="submission" date="2022-06" db="EMBL/GenBank/DDBJ databases">
        <title>Complete genome sequence of Streptomyces nigrescens HEK616.</title>
        <authorList>
            <person name="Asamizu S."/>
            <person name="Onaka H."/>
        </authorList>
    </citation>
    <scope>NUCLEOTIDE SEQUENCE</scope>
    <source>
        <strain evidence="2">HEK616</strain>
    </source>
</reference>
<dbReference type="InterPro" id="IPR012296">
    <property type="entry name" value="Nuclease_put_TT1808"/>
</dbReference>
<dbReference type="RefSeq" id="WP_261956088.1">
    <property type="nucleotide sequence ID" value="NZ_AP026073.1"/>
</dbReference>
<dbReference type="EMBL" id="AP026073">
    <property type="protein sequence ID" value="BDM72718.1"/>
    <property type="molecule type" value="Genomic_DNA"/>
</dbReference>
<organism evidence="2 3">
    <name type="scientific">Streptomyces nigrescens</name>
    <dbReference type="NCBI Taxonomy" id="1920"/>
    <lineage>
        <taxon>Bacteria</taxon>
        <taxon>Bacillati</taxon>
        <taxon>Actinomycetota</taxon>
        <taxon>Actinomycetes</taxon>
        <taxon>Kitasatosporales</taxon>
        <taxon>Streptomycetaceae</taxon>
        <taxon>Streptomyces</taxon>
    </lineage>
</organism>
<keyword evidence="3" id="KW-1185">Reference proteome</keyword>
<evidence type="ECO:0000313" key="2">
    <source>
        <dbReference type="EMBL" id="BDM72718.1"/>
    </source>
</evidence>
<dbReference type="PANTHER" id="PTHR35400:SF3">
    <property type="entry name" value="SLL1072 PROTEIN"/>
    <property type="match status" value="1"/>
</dbReference>
<dbReference type="SUPFAM" id="SSF52980">
    <property type="entry name" value="Restriction endonuclease-like"/>
    <property type="match status" value="1"/>
</dbReference>
<dbReference type="Proteomes" id="UP001059597">
    <property type="component" value="Chromosome"/>
</dbReference>
<dbReference type="CDD" id="cd06260">
    <property type="entry name" value="DUF820-like"/>
    <property type="match status" value="1"/>
</dbReference>
<feature type="domain" description="Putative restriction endonuclease" evidence="1">
    <location>
        <begin position="32"/>
        <end position="198"/>
    </location>
</feature>
<dbReference type="Gene3D" id="3.90.1570.10">
    <property type="entry name" value="tt1808, chain A"/>
    <property type="match status" value="1"/>
</dbReference>
<dbReference type="InterPro" id="IPR011335">
    <property type="entry name" value="Restrct_endonuc-II-like"/>
</dbReference>
<protein>
    <recommendedName>
        <fullName evidence="1">Putative restriction endonuclease domain-containing protein</fullName>
    </recommendedName>
</protein>
<sequence>MTISLERTETIATDGMEMAEPTENQQRLDGLFARLEGASPEGYKTEIVGGTIFMSPQRDAHWLTIRQLLRALEDRFGVDVLVLSDVRIDFPGKENGFCPDIAKFADGAKKNALGRWRYQDIELIAEVISQGTAVNDYGPKKAIYAEAGIPVYVIADPYLGRCRVFTHPQDGEYLRDLTLKYGEPLDLTHAFPGFSISTENFPRD</sequence>
<gene>
    <name evidence="2" type="ORF">HEK616_62050</name>
</gene>
<dbReference type="InterPro" id="IPR008538">
    <property type="entry name" value="Uma2"/>
</dbReference>
<proteinExistence type="predicted"/>
<accession>A0ABM8A243</accession>
<evidence type="ECO:0000259" key="1">
    <source>
        <dbReference type="Pfam" id="PF05685"/>
    </source>
</evidence>
<evidence type="ECO:0000313" key="3">
    <source>
        <dbReference type="Proteomes" id="UP001059597"/>
    </source>
</evidence>
<dbReference type="PANTHER" id="PTHR35400">
    <property type="entry name" value="SLR1083 PROTEIN"/>
    <property type="match status" value="1"/>
</dbReference>